<proteinExistence type="predicted"/>
<reference evidence="2" key="1">
    <citation type="submission" date="2022-06" db="EMBL/GenBank/DDBJ databases">
        <authorList>
            <consortium name="SYNGENTA / RWTH Aachen University"/>
        </authorList>
    </citation>
    <scope>NUCLEOTIDE SEQUENCE</scope>
</reference>
<comment type="caution">
    <text evidence="2">The sequence shown here is derived from an EMBL/GenBank/DDBJ whole genome shotgun (WGS) entry which is preliminary data.</text>
</comment>
<dbReference type="InterPro" id="IPR025527">
    <property type="entry name" value="HUWE1/Rev1_UBM"/>
</dbReference>
<dbReference type="GO" id="GO:0016740">
    <property type="term" value="F:transferase activity"/>
    <property type="evidence" value="ECO:0007669"/>
    <property type="project" value="UniProtKB-KW"/>
</dbReference>
<name>A0AAV0ASR9_PHAPC</name>
<dbReference type="Pfam" id="PF14377">
    <property type="entry name" value="UBM"/>
    <property type="match status" value="2"/>
</dbReference>
<gene>
    <name evidence="2" type="ORF">PPACK8108_LOCUS6516</name>
</gene>
<dbReference type="Proteomes" id="UP001153365">
    <property type="component" value="Unassembled WGS sequence"/>
</dbReference>
<evidence type="ECO:0000313" key="3">
    <source>
        <dbReference type="Proteomes" id="UP001153365"/>
    </source>
</evidence>
<dbReference type="AlphaFoldDB" id="A0AAV0ASR9"/>
<accession>A0AAV0ASR9</accession>
<organism evidence="2 3">
    <name type="scientific">Phakopsora pachyrhizi</name>
    <name type="common">Asian soybean rust disease fungus</name>
    <dbReference type="NCBI Taxonomy" id="170000"/>
    <lineage>
        <taxon>Eukaryota</taxon>
        <taxon>Fungi</taxon>
        <taxon>Dikarya</taxon>
        <taxon>Basidiomycota</taxon>
        <taxon>Pucciniomycotina</taxon>
        <taxon>Pucciniomycetes</taxon>
        <taxon>Pucciniales</taxon>
        <taxon>Phakopsoraceae</taxon>
        <taxon>Phakopsora</taxon>
    </lineage>
</organism>
<protein>
    <submittedName>
        <fullName evidence="2">Expressed protein</fullName>
    </submittedName>
</protein>
<evidence type="ECO:0000313" key="2">
    <source>
        <dbReference type="EMBL" id="CAH7671709.1"/>
    </source>
</evidence>
<sequence length="92" mass="10327">MISGPEVDITDTGIDPNLLEALPEDMREEVLNQHFREQQPVREELSVPVPSSISTDFLDAMPPEIQAKAIRSEVLVNKGRRLIVFKNSGSHF</sequence>
<dbReference type="EMBL" id="CALTRL010001239">
    <property type="protein sequence ID" value="CAH7671709.1"/>
    <property type="molecule type" value="Genomic_DNA"/>
</dbReference>
<keyword evidence="3" id="KW-1185">Reference proteome</keyword>
<evidence type="ECO:0000256" key="1">
    <source>
        <dbReference type="ARBA" id="ARBA00022679"/>
    </source>
</evidence>
<dbReference type="Gene3D" id="6.10.250.1630">
    <property type="match status" value="1"/>
</dbReference>
<keyword evidence="1" id="KW-0808">Transferase</keyword>